<evidence type="ECO:0000313" key="2">
    <source>
        <dbReference type="EMBL" id="MFK4446149.1"/>
    </source>
</evidence>
<evidence type="ECO:0000256" key="1">
    <source>
        <dbReference type="SAM" id="SignalP"/>
    </source>
</evidence>
<comment type="caution">
    <text evidence="2">The sequence shown here is derived from an EMBL/GenBank/DDBJ whole genome shotgun (WGS) entry which is preliminary data.</text>
</comment>
<dbReference type="EMBL" id="JBIYDN010000024">
    <property type="protein sequence ID" value="MFK4446149.1"/>
    <property type="molecule type" value="Genomic_DNA"/>
</dbReference>
<sequence length="44" mass="5301">MKKIAMVIVVALTGFTAATPAFAYYHHHHCHRVWHHHHWERICR</sequence>
<gene>
    <name evidence="2" type="ORF">ABH943_006181</name>
</gene>
<feature type="signal peptide" evidence="1">
    <location>
        <begin position="1"/>
        <end position="23"/>
    </location>
</feature>
<protein>
    <recommendedName>
        <fullName evidence="4">Lipoprotein</fullName>
    </recommendedName>
</protein>
<dbReference type="Proteomes" id="UP001620514">
    <property type="component" value="Unassembled WGS sequence"/>
</dbReference>
<accession>A0ABW8MR25</accession>
<feature type="chain" id="PRO_5046638372" description="Lipoprotein" evidence="1">
    <location>
        <begin position="24"/>
        <end position="44"/>
    </location>
</feature>
<organism evidence="2 3">
    <name type="scientific">Caballeronia udeis</name>
    <dbReference type="NCBI Taxonomy" id="1232866"/>
    <lineage>
        <taxon>Bacteria</taxon>
        <taxon>Pseudomonadati</taxon>
        <taxon>Pseudomonadota</taxon>
        <taxon>Betaproteobacteria</taxon>
        <taxon>Burkholderiales</taxon>
        <taxon>Burkholderiaceae</taxon>
        <taxon>Caballeronia</taxon>
    </lineage>
</organism>
<keyword evidence="3" id="KW-1185">Reference proteome</keyword>
<reference evidence="2 3" key="2">
    <citation type="submission" date="2024-11" db="EMBL/GenBank/DDBJ databases">
        <title>Using genomics to understand microbial adaptation to soil warming.</title>
        <authorList>
            <person name="Deangelis K.M. PhD."/>
        </authorList>
    </citation>
    <scope>NUCLEOTIDE SEQUENCE [LARGE SCALE GENOMIC DNA]</scope>
    <source>
        <strain evidence="2 3">GAS97</strain>
    </source>
</reference>
<proteinExistence type="predicted"/>
<evidence type="ECO:0000313" key="3">
    <source>
        <dbReference type="Proteomes" id="UP001620514"/>
    </source>
</evidence>
<name>A0ABW8MR25_9BURK</name>
<reference evidence="2 3" key="1">
    <citation type="submission" date="2024-10" db="EMBL/GenBank/DDBJ databases">
        <authorList>
            <person name="Deangelis K."/>
            <person name="Huntemann M."/>
            <person name="Clum A."/>
            <person name="Wang J."/>
            <person name="Palaniappan K."/>
            <person name="Ritter S."/>
            <person name="Chen I.-M."/>
            <person name="Stamatis D."/>
            <person name="Reddy T."/>
            <person name="O'Malley R."/>
            <person name="Daum C."/>
            <person name="Ng V."/>
            <person name="Ivanova N."/>
            <person name="Kyrpides N."/>
            <person name="Woyke T."/>
        </authorList>
    </citation>
    <scope>NUCLEOTIDE SEQUENCE [LARGE SCALE GENOMIC DNA]</scope>
    <source>
        <strain evidence="2 3">GAS97</strain>
    </source>
</reference>
<evidence type="ECO:0008006" key="4">
    <source>
        <dbReference type="Google" id="ProtNLM"/>
    </source>
</evidence>
<keyword evidence="1" id="KW-0732">Signal</keyword>
<dbReference type="RefSeq" id="WP_404611078.1">
    <property type="nucleotide sequence ID" value="NZ_JBIYDN010000024.1"/>
</dbReference>